<dbReference type="RefSeq" id="WP_067754771.1">
    <property type="nucleotide sequence ID" value="NZ_CP015772.1"/>
</dbReference>
<reference evidence="1 2" key="1">
    <citation type="submission" date="2016-05" db="EMBL/GenBank/DDBJ databases">
        <title>Niabella ginsenosidivorans BS26 whole genome sequencing.</title>
        <authorList>
            <person name="Im W.T."/>
            <person name="Siddiqi M.Z."/>
        </authorList>
    </citation>
    <scope>NUCLEOTIDE SEQUENCE [LARGE SCALE GENOMIC DNA]</scope>
    <source>
        <strain evidence="1 2">BS26</strain>
    </source>
</reference>
<sequence>MRYFLKQGLAGLVFIAAGYGYLSAQNFTDNLENWHKTNPIEKTYLQLDRENYFAGQTIWFKAYFMADFLPSAANSTLFVELLNNTSQVLVKKVLPVFGALSYGQIDLPNTLPTGSYQLRAYTPLMLNFDKSYLFARRIMIFGSNRLKVNEAPAATPVIHFYPEGGNLVAGFRNSIAFKATGSNGLPLNVSGTITDQENKTIISFATQHDGMGMFEITPEAGQRYQAVLNNHQTVALPDAVAEGVTIEMKNTANGKSFSIHYKGSKQVPAYIIGQMQHQIVFKQPLSPKTNQPVSGILQTGNLPSGVLQVTVFNKDGMPLAERLTFINNKEYVLPATVHIDTLSNGARKKNHFSISFPDSVTGNFSVAVTDAYYDPGAYRPANIWSAFLLTSDIPGYVHDPAYYFTDNPAAREDVELVLLTNGWRRFKWADALANTLPAPVHKDPGFISLSGKVNVAGSRKSFADRDLLVWIATDSGHSLQMVKTDAEGHFKMDSMIFFNKARVLFSDVQDKKKQFLTVKLNTDSLYRSYALPPLHLPYQPYTNNTLADKMNTAWYDYTKGEGVMLDSVVVLGTRNRMQQLEAQYMSGLFSGGIDAKTIDLTRTFIPNQNIFDYLQGRIPSLTIARGGQFGNYQLFYRQSGLRRPMQLYLDEMPADAGMIASLNPNDIALVKLFPSFVGAPGGGANGALAVYTKRGNDLNDAMESSAAIVDYEGYSILKEFYAPDYSTEPENRYNDYRLTLDWKPEVFISGSHPVLPVIFYNNDRTKKFKIVAEGITTTGKLLMIEQSVEPEK</sequence>
<dbReference type="STRING" id="1176587.A8C56_09040"/>
<keyword evidence="2" id="KW-1185">Reference proteome</keyword>
<dbReference type="AlphaFoldDB" id="A0A1A9I197"/>
<evidence type="ECO:0008006" key="3">
    <source>
        <dbReference type="Google" id="ProtNLM"/>
    </source>
</evidence>
<gene>
    <name evidence="1" type="ORF">A8C56_09040</name>
</gene>
<dbReference type="Gene3D" id="2.60.40.1930">
    <property type="match status" value="1"/>
</dbReference>
<organism evidence="1 2">
    <name type="scientific">Niabella ginsenosidivorans</name>
    <dbReference type="NCBI Taxonomy" id="1176587"/>
    <lineage>
        <taxon>Bacteria</taxon>
        <taxon>Pseudomonadati</taxon>
        <taxon>Bacteroidota</taxon>
        <taxon>Chitinophagia</taxon>
        <taxon>Chitinophagales</taxon>
        <taxon>Chitinophagaceae</taxon>
        <taxon>Niabella</taxon>
    </lineage>
</organism>
<dbReference type="KEGG" id="nia:A8C56_09040"/>
<name>A0A1A9I197_9BACT</name>
<dbReference type="Proteomes" id="UP000077667">
    <property type="component" value="Chromosome"/>
</dbReference>
<protein>
    <recommendedName>
        <fullName evidence="3">TonB-dependent receptor plug domain-containing protein</fullName>
    </recommendedName>
</protein>
<evidence type="ECO:0000313" key="1">
    <source>
        <dbReference type="EMBL" id="ANH81105.1"/>
    </source>
</evidence>
<evidence type="ECO:0000313" key="2">
    <source>
        <dbReference type="Proteomes" id="UP000077667"/>
    </source>
</evidence>
<dbReference type="EMBL" id="CP015772">
    <property type="protein sequence ID" value="ANH81105.1"/>
    <property type="molecule type" value="Genomic_DNA"/>
</dbReference>
<accession>A0A1A9I197</accession>
<dbReference type="SUPFAM" id="SSF56935">
    <property type="entry name" value="Porins"/>
    <property type="match status" value="1"/>
</dbReference>
<proteinExistence type="predicted"/>